<name>A0A3P7MXH5_CYLGO</name>
<feature type="transmembrane region" description="Helical" evidence="2">
    <location>
        <begin position="114"/>
        <end position="133"/>
    </location>
</feature>
<dbReference type="Proteomes" id="UP000271889">
    <property type="component" value="Unassembled WGS sequence"/>
</dbReference>
<evidence type="ECO:0000256" key="1">
    <source>
        <dbReference type="SAM" id="Coils"/>
    </source>
</evidence>
<proteinExistence type="predicted"/>
<evidence type="ECO:0000313" key="4">
    <source>
        <dbReference type="Proteomes" id="UP000271889"/>
    </source>
</evidence>
<keyword evidence="2" id="KW-1133">Transmembrane helix</keyword>
<evidence type="ECO:0000313" key="3">
    <source>
        <dbReference type="EMBL" id="VDN31680.1"/>
    </source>
</evidence>
<keyword evidence="2" id="KW-0812">Transmembrane</keyword>
<gene>
    <name evidence="3" type="ORF">CGOC_LOCUS11889</name>
</gene>
<dbReference type="OrthoDB" id="5862693at2759"/>
<reference evidence="3 4" key="1">
    <citation type="submission" date="2018-11" db="EMBL/GenBank/DDBJ databases">
        <authorList>
            <consortium name="Pathogen Informatics"/>
        </authorList>
    </citation>
    <scope>NUCLEOTIDE SEQUENCE [LARGE SCALE GENOMIC DNA]</scope>
</reference>
<dbReference type="EMBL" id="UYRV01119372">
    <property type="protein sequence ID" value="VDN31680.1"/>
    <property type="molecule type" value="Genomic_DNA"/>
</dbReference>
<keyword evidence="4" id="KW-1185">Reference proteome</keyword>
<sequence length="218" mass="24737">MADYANYYKTASQVFERTCAEYDDARKAIEDGQEQIRREEMRKAALRSEQDARKRKENALLAEYNSKNTVLTELIKQSQANEAKRDALLASIQATKEEKVRFLRILPTYEFSKVCYGFIVCFVLYALLIPSSFATCLFSDFVDVLTEALAVTVNSLQKGAISIFGYARGGYGTHPSHYTAFFLESGAKPVYSSSQICWCTIYSQSLSYRPQYFLNSAL</sequence>
<organism evidence="3 4">
    <name type="scientific">Cylicostephanus goldi</name>
    <name type="common">Nematode worm</name>
    <dbReference type="NCBI Taxonomy" id="71465"/>
    <lineage>
        <taxon>Eukaryota</taxon>
        <taxon>Metazoa</taxon>
        <taxon>Ecdysozoa</taxon>
        <taxon>Nematoda</taxon>
        <taxon>Chromadorea</taxon>
        <taxon>Rhabditida</taxon>
        <taxon>Rhabditina</taxon>
        <taxon>Rhabditomorpha</taxon>
        <taxon>Strongyloidea</taxon>
        <taxon>Strongylidae</taxon>
        <taxon>Cylicostephanus</taxon>
    </lineage>
</organism>
<dbReference type="AlphaFoldDB" id="A0A3P7MXH5"/>
<keyword evidence="2" id="KW-0472">Membrane</keyword>
<evidence type="ECO:0000256" key="2">
    <source>
        <dbReference type="SAM" id="Phobius"/>
    </source>
</evidence>
<accession>A0A3P7MXH5</accession>
<feature type="coiled-coil region" evidence="1">
    <location>
        <begin position="22"/>
        <end position="49"/>
    </location>
</feature>
<keyword evidence="1" id="KW-0175">Coiled coil</keyword>
<protein>
    <submittedName>
        <fullName evidence="3">Uncharacterized protein</fullName>
    </submittedName>
</protein>